<reference evidence="1" key="1">
    <citation type="submission" date="2023-07" db="EMBL/GenBank/DDBJ databases">
        <authorList>
            <person name="Kim M.K."/>
        </authorList>
    </citation>
    <scope>NUCLEOTIDE SEQUENCE</scope>
    <source>
        <strain evidence="1">M29</strain>
    </source>
</reference>
<evidence type="ECO:0000313" key="1">
    <source>
        <dbReference type="EMBL" id="MDO7845736.1"/>
    </source>
</evidence>
<sequence length="261" mass="29237">MALIKSLFDSATMEEQLAKMQKEITRLKWQSGILTLLLGAVGLVAFTKDDTTRFKEISVERINVLESDGRLRLVIANQSRSPGLLEHGKPYNPPVPGGNRPGLIFYNDEGTENGGLVFRGHKDEKGYYSATGHLSFDQYNQNQVLYLSYQDDNGDQNTGLHIDDWQKTPAFWDWRVDYKKAQQLPDGPAKEALLQKIMEPRPGQKAFAQRVFVGKNESKTALVSLSDRLGKPRLQLLVDSNGVAKLNFLDAQGNVTRSLSQ</sequence>
<accession>A0ABT9A9T4</accession>
<name>A0ABT9A9T4_9BACT</name>
<gene>
    <name evidence="1" type="ORF">Q5H92_05155</name>
</gene>
<comment type="caution">
    <text evidence="1">The sequence shown here is derived from an EMBL/GenBank/DDBJ whole genome shotgun (WGS) entry which is preliminary data.</text>
</comment>
<dbReference type="EMBL" id="JAUQSX010000002">
    <property type="protein sequence ID" value="MDO7845736.1"/>
    <property type="molecule type" value="Genomic_DNA"/>
</dbReference>
<proteinExistence type="predicted"/>
<keyword evidence="2" id="KW-1185">Reference proteome</keyword>
<evidence type="ECO:0000313" key="2">
    <source>
        <dbReference type="Proteomes" id="UP001167796"/>
    </source>
</evidence>
<dbReference type="RefSeq" id="WP_305010426.1">
    <property type="nucleotide sequence ID" value="NZ_JAUQSX010000002.1"/>
</dbReference>
<protein>
    <submittedName>
        <fullName evidence="1">Uncharacterized protein</fullName>
    </submittedName>
</protein>
<dbReference type="Proteomes" id="UP001167796">
    <property type="component" value="Unassembled WGS sequence"/>
</dbReference>
<organism evidence="1 2">
    <name type="scientific">Hymenobacter mellowenesis</name>
    <dbReference type="NCBI Taxonomy" id="3063995"/>
    <lineage>
        <taxon>Bacteria</taxon>
        <taxon>Pseudomonadati</taxon>
        <taxon>Bacteroidota</taxon>
        <taxon>Cytophagia</taxon>
        <taxon>Cytophagales</taxon>
        <taxon>Hymenobacteraceae</taxon>
        <taxon>Hymenobacter</taxon>
    </lineage>
</organism>